<dbReference type="Gene3D" id="1.20.1270.90">
    <property type="entry name" value="AF1782-like"/>
    <property type="match status" value="1"/>
</dbReference>
<feature type="domain" description="Atrophied bacterial Ig" evidence="4">
    <location>
        <begin position="56"/>
        <end position="124"/>
    </location>
</feature>
<dbReference type="InterPro" id="IPR046780">
    <property type="entry name" value="aBig_2"/>
</dbReference>
<dbReference type="PANTHER" id="PTHR43301:SF3">
    <property type="entry name" value="ARABINAN ENDO-1,5-ALPHA-L-ARABINOSIDASE A-RELATED"/>
    <property type="match status" value="1"/>
</dbReference>
<keyword evidence="2" id="KW-0812">Transmembrane</keyword>
<evidence type="ECO:0000256" key="1">
    <source>
        <dbReference type="SAM" id="MobiDB-lite"/>
    </source>
</evidence>
<feature type="compositionally biased region" description="Basic and acidic residues" evidence="1">
    <location>
        <begin position="814"/>
        <end position="830"/>
    </location>
</feature>
<feature type="domain" description="Bacterial Ig-like" evidence="3">
    <location>
        <begin position="600"/>
        <end position="653"/>
    </location>
</feature>
<evidence type="ECO:0000259" key="3">
    <source>
        <dbReference type="Pfam" id="PF07532"/>
    </source>
</evidence>
<evidence type="ECO:0000259" key="4">
    <source>
        <dbReference type="Pfam" id="PF20578"/>
    </source>
</evidence>
<dbReference type="Pfam" id="PF20578">
    <property type="entry name" value="aBig_2"/>
    <property type="match status" value="2"/>
</dbReference>
<evidence type="ECO:0000256" key="2">
    <source>
        <dbReference type="SAM" id="Phobius"/>
    </source>
</evidence>
<dbReference type="PANTHER" id="PTHR43301">
    <property type="entry name" value="ARABINAN ENDO-1,5-ALPHA-L-ARABINOSIDASE"/>
    <property type="match status" value="1"/>
</dbReference>
<dbReference type="InterPro" id="IPR011081">
    <property type="entry name" value="Big_4"/>
</dbReference>
<dbReference type="InterPro" id="IPR050727">
    <property type="entry name" value="GH43_arabinanases"/>
</dbReference>
<dbReference type="InterPro" id="IPR023296">
    <property type="entry name" value="Glyco_hydro_beta-prop_sf"/>
</dbReference>
<feature type="domain" description="Atrophied bacterial Ig" evidence="4">
    <location>
        <begin position="134"/>
        <end position="225"/>
    </location>
</feature>
<reference evidence="5" key="1">
    <citation type="submission" date="2023-10" db="EMBL/GenBank/DDBJ databases">
        <title>Supernatant from a Refined Defined Microbial Community Protects Mice from Clostridioides difficile Infection.</title>
        <authorList>
            <person name="Douchant K."/>
            <person name="He S.-M."/>
            <person name="Noordhof C."/>
            <person name="Greenlaw J."/>
            <person name="Schroeter K."/>
            <person name="Vancuren S.J."/>
            <person name="Sjaarda C."/>
            <person name="Allen-Vercoe E."/>
            <person name="Gloor G.B."/>
            <person name="Vanner S.J."/>
            <person name="Petrof E.O."/>
            <person name="Sheth P.M."/>
            <person name="Guzman M."/>
        </authorList>
    </citation>
    <scope>NUCLEOTIDE SEQUENCE</scope>
    <source>
        <strain evidence="5">16-6-I_4_FM</strain>
    </source>
</reference>
<feature type="region of interest" description="Disordered" evidence="1">
    <location>
        <begin position="814"/>
        <end position="840"/>
    </location>
</feature>
<dbReference type="SUPFAM" id="SSF75005">
    <property type="entry name" value="Arabinanase/levansucrase/invertase"/>
    <property type="match status" value="2"/>
</dbReference>
<keyword evidence="2" id="KW-0472">Membrane</keyword>
<accession>A0AAW9CN60</accession>
<organism evidence="5 6">
    <name type="scientific">Bifidobacterium longum</name>
    <dbReference type="NCBI Taxonomy" id="216816"/>
    <lineage>
        <taxon>Bacteria</taxon>
        <taxon>Bacillati</taxon>
        <taxon>Actinomycetota</taxon>
        <taxon>Actinomycetes</taxon>
        <taxon>Bifidobacteriales</taxon>
        <taxon>Bifidobacteriaceae</taxon>
        <taxon>Bifidobacterium</taxon>
    </lineage>
</organism>
<dbReference type="Gene3D" id="2.115.10.20">
    <property type="entry name" value="Glycosyl hydrolase domain, family 43"/>
    <property type="match status" value="1"/>
</dbReference>
<dbReference type="Proteomes" id="UP001272183">
    <property type="component" value="Unassembled WGS sequence"/>
</dbReference>
<dbReference type="CDD" id="cd08983">
    <property type="entry name" value="GH43_Bt3655-like"/>
    <property type="match status" value="1"/>
</dbReference>
<dbReference type="Pfam" id="PF07532">
    <property type="entry name" value="Big_4"/>
    <property type="match status" value="1"/>
</dbReference>
<protein>
    <submittedName>
        <fullName evidence="5">Immunoglobulin-like domain-containing protein</fullName>
    </submittedName>
</protein>
<gene>
    <name evidence="5" type="ORF">SCX10_10565</name>
</gene>
<sequence length="873" mass="92251">LVAYIGKSSYADPNSKLDVDDYAVYDTAISAADVTKLYDAQVLDKAEAAVKAAVPASATEDFTLPTSAAGVSIAWKSDNAAIAVDNATGKATVTRPAATAADAEVTLTATFGNNAKTAAYTVLVPKQLSDAEQAKADLDAITIEDSDDIRSNFSVPTKGNNGSTISWGVTGGKDIATLGEDVNDKSRTVTVKRPAAGSDAATVTLKATARYDTATETKTFTVTIQPMPAAEEKDEAYVWAFFTGEGVGGEKISLAASKGNDALDWNTLNNGTPIFTSEFGEKGLRDPFIMKSKDGDKFYMLATDLKIDGRAPLNGLNGFAGAQANGSKYIEIWKSDDLVNWSKQSHVKVSSDYAGNTWAPEAYYDEEIGKYVVYWASNLYDNTDENSRKQLTYNRMVYVTTDDFVNFSDPTVWIDVDRRGGAGSGSIDVTVQKVGDTYYRIYKDENTMSLRQEKSTDLTAAIGGAGVKNYADALKGSAWSEVATNIGKGQANGYGKTFTSGEGPSLFKANDGDVNGYQYYLFADQPSYHQGPNHYVPMATEDIASGQWTVIGNKMPEANFPTNSDGGKPRHGTVLPVTRAQYQKVLEAYAPAVAVKSVDALSAETTVGVAPTLPETAHLTHADGSVSDVAVEWDAIDASFYAKTGTFTVKGITQDDSRMPVEATVIVNGIDLSKATVTVEPNEFTADGAAKEPAVTVVLDGATLKEGADYTVAYTNNVEPGTATVTVTGAGKYSGTVSATFTIKAAEPGSTLDKSKLQALVDKVKGYNKADYQSGWDAFAVALADAQQVLQNSTDQQEVDKALSRLQSAVDKLVKKSGDSGKTDGKDDGTQKPAAKPGSALSNTGASVFGVGITAVILLAAAGAAYAFRKRRA</sequence>
<dbReference type="AlphaFoldDB" id="A0AAW9CN60"/>
<feature type="non-terminal residue" evidence="5">
    <location>
        <position position="1"/>
    </location>
</feature>
<comment type="caution">
    <text evidence="5">The sequence shown here is derived from an EMBL/GenBank/DDBJ whole genome shotgun (WGS) entry which is preliminary data.</text>
</comment>
<evidence type="ECO:0000313" key="6">
    <source>
        <dbReference type="Proteomes" id="UP001272183"/>
    </source>
</evidence>
<dbReference type="RefSeq" id="WP_318749238.1">
    <property type="nucleotide sequence ID" value="NZ_JAWUDL010000035.1"/>
</dbReference>
<proteinExistence type="predicted"/>
<feature type="transmembrane region" description="Helical" evidence="2">
    <location>
        <begin position="846"/>
        <end position="868"/>
    </location>
</feature>
<dbReference type="EMBL" id="JAWUDL010000035">
    <property type="protein sequence ID" value="MDW7547235.1"/>
    <property type="molecule type" value="Genomic_DNA"/>
</dbReference>
<name>A0AAW9CN60_BIFLN</name>
<keyword evidence="2" id="KW-1133">Transmembrane helix</keyword>
<evidence type="ECO:0000313" key="5">
    <source>
        <dbReference type="EMBL" id="MDW7547235.1"/>
    </source>
</evidence>